<evidence type="ECO:0000256" key="5">
    <source>
        <dbReference type="SAM" id="Phobius"/>
    </source>
</evidence>
<dbReference type="RefSeq" id="WP_013427885.1">
    <property type="nucleotide sequence ID" value="NC_014666.1"/>
</dbReference>
<dbReference type="InterPro" id="IPR011712">
    <property type="entry name" value="Sig_transdc_His_kin_sub3_dim/P"/>
</dbReference>
<evidence type="ECO:0000313" key="8">
    <source>
        <dbReference type="Proteomes" id="UP000002484"/>
    </source>
</evidence>
<evidence type="ECO:0000256" key="4">
    <source>
        <dbReference type="SAM" id="MobiDB-lite"/>
    </source>
</evidence>
<dbReference type="Pfam" id="PF01590">
    <property type="entry name" value="GAF"/>
    <property type="match status" value="1"/>
</dbReference>
<reference evidence="7 8" key="1">
    <citation type="submission" date="2010-10" db="EMBL/GenBank/DDBJ databases">
        <title>Complete sequence of Frankia sp. EuI1c.</title>
        <authorList>
            <consortium name="US DOE Joint Genome Institute"/>
            <person name="Lucas S."/>
            <person name="Copeland A."/>
            <person name="Lapidus A."/>
            <person name="Cheng J.-F."/>
            <person name="Bruce D."/>
            <person name="Goodwin L."/>
            <person name="Pitluck S."/>
            <person name="Chertkov O."/>
            <person name="Detter J.C."/>
            <person name="Han C."/>
            <person name="Tapia R."/>
            <person name="Land M."/>
            <person name="Hauser L."/>
            <person name="Jeffries C."/>
            <person name="Kyrpides N."/>
            <person name="Ivanova N."/>
            <person name="Mikhailova N."/>
            <person name="Beauchemin N."/>
            <person name="Sen A."/>
            <person name="Sur S.A."/>
            <person name="Gtari M."/>
            <person name="Wall L."/>
            <person name="Tisa L."/>
            <person name="Woyke T."/>
        </authorList>
    </citation>
    <scope>NUCLEOTIDE SEQUENCE [LARGE SCALE GENOMIC DNA]</scope>
    <source>
        <strain evidence="8">DSM 45817 / CECT 9037 / EuI1c</strain>
    </source>
</reference>
<feature type="transmembrane region" description="Helical" evidence="5">
    <location>
        <begin position="48"/>
        <end position="72"/>
    </location>
</feature>
<evidence type="ECO:0000256" key="3">
    <source>
        <dbReference type="ARBA" id="ARBA00023012"/>
    </source>
</evidence>
<dbReference type="SUPFAM" id="SSF55874">
    <property type="entry name" value="ATPase domain of HSP90 chaperone/DNA topoisomerase II/histidine kinase"/>
    <property type="match status" value="1"/>
</dbReference>
<evidence type="ECO:0000256" key="1">
    <source>
        <dbReference type="ARBA" id="ARBA00022679"/>
    </source>
</evidence>
<dbReference type="STRING" id="298654.FraEuI1c_6805"/>
<gene>
    <name evidence="7" type="ordered locus">FraEuI1c_6805</name>
</gene>
<dbReference type="Proteomes" id="UP000002484">
    <property type="component" value="Chromosome"/>
</dbReference>
<keyword evidence="2 7" id="KW-0418">Kinase</keyword>
<dbReference type="Pfam" id="PF02518">
    <property type="entry name" value="HATPase_c"/>
    <property type="match status" value="1"/>
</dbReference>
<dbReference type="GO" id="GO:0046983">
    <property type="term" value="F:protein dimerization activity"/>
    <property type="evidence" value="ECO:0007669"/>
    <property type="project" value="InterPro"/>
</dbReference>
<keyword evidence="5" id="KW-0472">Membrane</keyword>
<dbReference type="GO" id="GO:0000155">
    <property type="term" value="F:phosphorelay sensor kinase activity"/>
    <property type="evidence" value="ECO:0007669"/>
    <property type="project" value="InterPro"/>
</dbReference>
<organism evidence="7 8">
    <name type="scientific">Pseudofrankia inefficax (strain DSM 45817 / CECT 9037 / DDB 130130 / EuI1c)</name>
    <name type="common">Frankia inefficax</name>
    <dbReference type="NCBI Taxonomy" id="298654"/>
    <lineage>
        <taxon>Bacteria</taxon>
        <taxon>Bacillati</taxon>
        <taxon>Actinomycetota</taxon>
        <taxon>Actinomycetes</taxon>
        <taxon>Frankiales</taxon>
        <taxon>Frankiaceae</taxon>
        <taxon>Pseudofrankia</taxon>
    </lineage>
</organism>
<dbReference type="HOGENOM" id="CLU_021898_1_0_11"/>
<dbReference type="InterPro" id="IPR003018">
    <property type="entry name" value="GAF"/>
</dbReference>
<dbReference type="PANTHER" id="PTHR24421">
    <property type="entry name" value="NITRATE/NITRITE SENSOR PROTEIN NARX-RELATED"/>
    <property type="match status" value="1"/>
</dbReference>
<dbReference type="EMBL" id="CP002299">
    <property type="protein sequence ID" value="ADP84774.1"/>
    <property type="molecule type" value="Genomic_DNA"/>
</dbReference>
<dbReference type="OrthoDB" id="3217947at2"/>
<dbReference type="Pfam" id="PF07730">
    <property type="entry name" value="HisKA_3"/>
    <property type="match status" value="1"/>
</dbReference>
<dbReference type="eggNOG" id="COG4585">
    <property type="taxonomic scope" value="Bacteria"/>
</dbReference>
<dbReference type="SMART" id="SM00065">
    <property type="entry name" value="GAF"/>
    <property type="match status" value="1"/>
</dbReference>
<evidence type="ECO:0000313" key="7">
    <source>
        <dbReference type="EMBL" id="ADP84774.1"/>
    </source>
</evidence>
<keyword evidence="8" id="KW-1185">Reference proteome</keyword>
<accession>E3JDK8</accession>
<feature type="transmembrane region" description="Helical" evidence="5">
    <location>
        <begin position="115"/>
        <end position="133"/>
    </location>
</feature>
<feature type="transmembrane region" description="Helical" evidence="5">
    <location>
        <begin position="20"/>
        <end position="42"/>
    </location>
</feature>
<dbReference type="SMART" id="SM00387">
    <property type="entry name" value="HATPase_c"/>
    <property type="match status" value="1"/>
</dbReference>
<keyword evidence="1" id="KW-0808">Transferase</keyword>
<keyword evidence="3" id="KW-0902">Two-component regulatory system</keyword>
<feature type="region of interest" description="Disordered" evidence="4">
    <location>
        <begin position="206"/>
        <end position="232"/>
    </location>
</feature>
<dbReference type="Gene3D" id="3.30.450.40">
    <property type="match status" value="1"/>
</dbReference>
<dbReference type="InterPro" id="IPR003594">
    <property type="entry name" value="HATPase_dom"/>
</dbReference>
<dbReference type="InterPro" id="IPR050482">
    <property type="entry name" value="Sensor_HK_TwoCompSys"/>
</dbReference>
<feature type="transmembrane region" description="Helical" evidence="5">
    <location>
        <begin position="79"/>
        <end position="103"/>
    </location>
</feature>
<feature type="domain" description="Histidine kinase" evidence="6">
    <location>
        <begin position="469"/>
        <end position="550"/>
    </location>
</feature>
<keyword evidence="5" id="KW-1133">Transmembrane helix</keyword>
<protein>
    <submittedName>
        <fullName evidence="7">Multi-sensor signal transduction histidine kinase</fullName>
    </submittedName>
</protein>
<dbReference type="InParanoid" id="E3JDK8"/>
<dbReference type="GO" id="GO:0016020">
    <property type="term" value="C:membrane"/>
    <property type="evidence" value="ECO:0007669"/>
    <property type="project" value="InterPro"/>
</dbReference>
<name>E3JDK8_PSEI1</name>
<sequence>MSLPDGAPRAREVGPRPGGLLVAAGALAAAGVAAVCALPRALGAAYPPWAVLIAATAALLLAGVVAGQVGVLRRKAEQALLLAADVAAFALVGVGALMAAVLTLGRLPADGGAGFLWPALASAGTAAALSVALRVPARRAARRAVRGARFRPDDILATFGEQTSRDVPLETTLDQLADALRRSLALRRVEIWTGAGGRLTAAVVLPDSPPSRSGPSGLAGVPGLDVADGPSQARQGSSLTLTAADLVALARARVAGPGWLALWVPLLVWGRPGAQLRVVPARASGALLGLLVVERSTEDPRFSEAEDRLLAELGTRLGTVLHNRQLDANLREALVDLRRVNDELRVSRARLVAAADAERRRIERDLHDGAQQQLVSLAIGLRLVRDLVTEDTAAAEELVDEMAEQVQAAISEVRSLAQGIYPPLLRSTGLTEALRAAATRSPLGVRLRTDGVGRHAADVESAVYFCCLEALQNAAKHAAGSEVEIVLAERENTLVLSVTDNGPGFDPRLVAAGAGQTNMRDRIGAIGGTITVESAPGAGVRIHASVPSAPAGG</sequence>
<evidence type="ECO:0000259" key="6">
    <source>
        <dbReference type="PROSITE" id="PS50109"/>
    </source>
</evidence>
<dbReference type="PROSITE" id="PS50109">
    <property type="entry name" value="HIS_KIN"/>
    <property type="match status" value="1"/>
</dbReference>
<evidence type="ECO:0000256" key="2">
    <source>
        <dbReference type="ARBA" id="ARBA00022777"/>
    </source>
</evidence>
<proteinExistence type="predicted"/>
<dbReference type="InterPro" id="IPR036890">
    <property type="entry name" value="HATPase_C_sf"/>
</dbReference>
<dbReference type="InterPro" id="IPR005467">
    <property type="entry name" value="His_kinase_dom"/>
</dbReference>
<keyword evidence="5" id="KW-0812">Transmembrane</keyword>
<dbReference type="SUPFAM" id="SSF55781">
    <property type="entry name" value="GAF domain-like"/>
    <property type="match status" value="1"/>
</dbReference>
<dbReference type="InterPro" id="IPR029016">
    <property type="entry name" value="GAF-like_dom_sf"/>
</dbReference>
<dbReference type="AlphaFoldDB" id="E3JDK8"/>
<dbReference type="Gene3D" id="1.20.5.1930">
    <property type="match status" value="1"/>
</dbReference>
<dbReference type="Gene3D" id="3.30.565.10">
    <property type="entry name" value="Histidine kinase-like ATPase, C-terminal domain"/>
    <property type="match status" value="1"/>
</dbReference>
<dbReference type="CDD" id="cd16917">
    <property type="entry name" value="HATPase_UhpB-NarQ-NarX-like"/>
    <property type="match status" value="1"/>
</dbReference>
<dbReference type="KEGG" id="fri:FraEuI1c_6805"/>